<feature type="transmembrane region" description="Helical" evidence="1">
    <location>
        <begin position="147"/>
        <end position="169"/>
    </location>
</feature>
<keyword evidence="1" id="KW-1133">Transmembrane helix</keyword>
<accession>A0ABV5AWS5</accession>
<evidence type="ECO:0000313" key="3">
    <source>
        <dbReference type="Proteomes" id="UP001580346"/>
    </source>
</evidence>
<feature type="transmembrane region" description="Helical" evidence="1">
    <location>
        <begin position="98"/>
        <end position="127"/>
    </location>
</feature>
<feature type="transmembrane region" description="Helical" evidence="1">
    <location>
        <begin position="176"/>
        <end position="195"/>
    </location>
</feature>
<keyword evidence="1" id="KW-0812">Transmembrane</keyword>
<name>A0ABV5AWS5_9BACL</name>
<sequence length="229" mass="25671">MLHLIKLELMKGRKRSFLWGAIISYAIIAGLMLLVFLVDTNIEEVFRNDAEMLTMIDILTRVTFVIYASVLLSRLIIREYKDRTMELLFTYPVSRKKLIFAKLMIVALWTFINIVLSNLLISTIMLSANKMTGTFPMVMTPEGLYQYYLKSVIQAVAATGMSLLPLVFGIRRKSEAATIVSSILIVTVVSSNNMGFSLSSIIAIPVVLAALGVFVTYLSFRNIDHADIS</sequence>
<proteinExistence type="predicted"/>
<dbReference type="Pfam" id="PF12730">
    <property type="entry name" value="ABC2_membrane_4"/>
    <property type="match status" value="1"/>
</dbReference>
<reference evidence="2 3" key="1">
    <citation type="submission" date="2024-09" db="EMBL/GenBank/DDBJ databases">
        <title>Paenibacillus zeirhizospherea sp. nov., isolated from surface of the maize (Zea mays) roots in a horticulture field, Hungary.</title>
        <authorList>
            <person name="Marton D."/>
            <person name="Farkas M."/>
            <person name="Bedics A."/>
            <person name="Toth E."/>
            <person name="Tancsics A."/>
            <person name="Boka K."/>
            <person name="Maroti G."/>
            <person name="Kriszt B."/>
            <person name="Cserhati M."/>
        </authorList>
    </citation>
    <scope>NUCLEOTIDE SEQUENCE [LARGE SCALE GENOMIC DNA]</scope>
    <source>
        <strain evidence="2 3">KCTC 33519</strain>
    </source>
</reference>
<evidence type="ECO:0000313" key="2">
    <source>
        <dbReference type="EMBL" id="MFB5268672.1"/>
    </source>
</evidence>
<feature type="transmembrane region" description="Helical" evidence="1">
    <location>
        <begin position="16"/>
        <end position="38"/>
    </location>
</feature>
<dbReference type="EMBL" id="JBHHMI010000018">
    <property type="protein sequence ID" value="MFB5268672.1"/>
    <property type="molecule type" value="Genomic_DNA"/>
</dbReference>
<gene>
    <name evidence="2" type="ORF">ACE41H_18065</name>
</gene>
<keyword evidence="3" id="KW-1185">Reference proteome</keyword>
<feature type="transmembrane region" description="Helical" evidence="1">
    <location>
        <begin position="201"/>
        <end position="220"/>
    </location>
</feature>
<dbReference type="Proteomes" id="UP001580346">
    <property type="component" value="Unassembled WGS sequence"/>
</dbReference>
<feature type="transmembrane region" description="Helical" evidence="1">
    <location>
        <begin position="58"/>
        <end position="77"/>
    </location>
</feature>
<dbReference type="PANTHER" id="PTHR37305">
    <property type="entry name" value="INTEGRAL MEMBRANE PROTEIN-RELATED"/>
    <property type="match status" value="1"/>
</dbReference>
<protein>
    <submittedName>
        <fullName evidence="2">ABC transporter permease</fullName>
    </submittedName>
</protein>
<dbReference type="RefSeq" id="WP_375356923.1">
    <property type="nucleotide sequence ID" value="NZ_JBHHMI010000018.1"/>
</dbReference>
<organism evidence="2 3">
    <name type="scientific">Paenibacillus enshidis</name>
    <dbReference type="NCBI Taxonomy" id="1458439"/>
    <lineage>
        <taxon>Bacteria</taxon>
        <taxon>Bacillati</taxon>
        <taxon>Bacillota</taxon>
        <taxon>Bacilli</taxon>
        <taxon>Bacillales</taxon>
        <taxon>Paenibacillaceae</taxon>
        <taxon>Paenibacillus</taxon>
    </lineage>
</organism>
<evidence type="ECO:0000256" key="1">
    <source>
        <dbReference type="SAM" id="Phobius"/>
    </source>
</evidence>
<keyword evidence="1" id="KW-0472">Membrane</keyword>
<dbReference type="PANTHER" id="PTHR37305:SF1">
    <property type="entry name" value="MEMBRANE PROTEIN"/>
    <property type="match status" value="1"/>
</dbReference>
<comment type="caution">
    <text evidence="2">The sequence shown here is derived from an EMBL/GenBank/DDBJ whole genome shotgun (WGS) entry which is preliminary data.</text>
</comment>